<keyword evidence="1" id="KW-1133">Transmembrane helix</keyword>
<reference evidence="3" key="1">
    <citation type="submission" date="2018-03" db="EMBL/GenBank/DDBJ databases">
        <title>Ecological and genomic features of two cosmopolitan and abundant freshwater picocyanobacteria.</title>
        <authorList>
            <person name="Cabello-Yeves P.J."/>
            <person name="Picazo A."/>
            <person name="Camacho A."/>
            <person name="Callieri C."/>
            <person name="Rosselli R."/>
            <person name="Roda-Garcia J."/>
            <person name="Coutinho F.H."/>
            <person name="Rodriguez-Valera F."/>
        </authorList>
    </citation>
    <scope>NUCLEOTIDE SEQUENCE [LARGE SCALE GENOMIC DNA]</scope>
    <source>
        <strain evidence="3">Tous</strain>
    </source>
</reference>
<keyword evidence="1" id="KW-0472">Membrane</keyword>
<dbReference type="Pfam" id="PF11460">
    <property type="entry name" value="DUF3007"/>
    <property type="match status" value="1"/>
</dbReference>
<sequence>MTRARALWLCLAVFVLGGLGYWGFKAAGLGGIDAGIAAEAVLVLLVVGWTGSYLFRVVTGRMTFMEQRRRYRTAYDALTTEQLRERFESLSPEEQQALLKEVGQ</sequence>
<comment type="caution">
    <text evidence="2">The sequence shown here is derived from an EMBL/GenBank/DDBJ whole genome shotgun (WGS) entry which is preliminary data.</text>
</comment>
<name>A0A2P7EDY9_9SYNE</name>
<keyword evidence="1" id="KW-0812">Transmembrane</keyword>
<evidence type="ECO:0000313" key="3">
    <source>
        <dbReference type="Proteomes" id="UP000240206"/>
    </source>
</evidence>
<evidence type="ECO:0000313" key="2">
    <source>
        <dbReference type="EMBL" id="PSI01427.1"/>
    </source>
</evidence>
<dbReference type="EMBL" id="PXVC01000031">
    <property type="protein sequence ID" value="PSI01427.1"/>
    <property type="molecule type" value="Genomic_DNA"/>
</dbReference>
<proteinExistence type="predicted"/>
<gene>
    <name evidence="2" type="ORF">C7K08_07775</name>
</gene>
<dbReference type="STRING" id="1910958.BTM30_01930"/>
<dbReference type="AlphaFoldDB" id="A0A2P7EDY9"/>
<accession>A0A2P7EDY9</accession>
<organism evidence="2 3">
    <name type="scientific">Synechococcus lacustris str. Tous</name>
    <dbReference type="NCBI Taxonomy" id="1910958"/>
    <lineage>
        <taxon>Bacteria</taxon>
        <taxon>Bacillati</taxon>
        <taxon>Cyanobacteriota</taxon>
        <taxon>Cyanophyceae</taxon>
        <taxon>Synechococcales</taxon>
        <taxon>Synechococcaceae</taxon>
        <taxon>Synechococcus</taxon>
    </lineage>
</organism>
<evidence type="ECO:0000256" key="1">
    <source>
        <dbReference type="SAM" id="Phobius"/>
    </source>
</evidence>
<keyword evidence="3" id="KW-1185">Reference proteome</keyword>
<dbReference type="RefSeq" id="WP_106500075.1">
    <property type="nucleotide sequence ID" value="NZ_PXVC01000031.1"/>
</dbReference>
<dbReference type="Proteomes" id="UP000240206">
    <property type="component" value="Unassembled WGS sequence"/>
</dbReference>
<protein>
    <submittedName>
        <fullName evidence="2">DUF3007 domain-containing protein</fullName>
    </submittedName>
</protein>
<dbReference type="InterPro" id="IPR021562">
    <property type="entry name" value="DUF3007"/>
</dbReference>
<feature type="transmembrane region" description="Helical" evidence="1">
    <location>
        <begin position="36"/>
        <end position="59"/>
    </location>
</feature>